<feature type="compositionally biased region" description="Acidic residues" evidence="3">
    <location>
        <begin position="506"/>
        <end position="524"/>
    </location>
</feature>
<dbReference type="VEuPathDB" id="FungiDB:BD410DRAFT_895019"/>
<dbReference type="Gene3D" id="3.40.50.1010">
    <property type="entry name" value="5'-nuclease"/>
    <property type="match status" value="2"/>
</dbReference>
<feature type="compositionally biased region" description="Basic and acidic residues" evidence="3">
    <location>
        <begin position="843"/>
        <end position="856"/>
    </location>
</feature>
<dbReference type="Proteomes" id="UP000294933">
    <property type="component" value="Unassembled WGS sequence"/>
</dbReference>
<feature type="compositionally biased region" description="Acidic residues" evidence="3">
    <location>
        <begin position="612"/>
        <end position="626"/>
    </location>
</feature>
<evidence type="ECO:0000256" key="3">
    <source>
        <dbReference type="SAM" id="MobiDB-lite"/>
    </source>
</evidence>
<dbReference type="GO" id="GO:0008821">
    <property type="term" value="F:crossover junction DNA endonuclease activity"/>
    <property type="evidence" value="ECO:0007669"/>
    <property type="project" value="InterPro"/>
</dbReference>
<dbReference type="CDD" id="cd09870">
    <property type="entry name" value="PIN_YEN1"/>
    <property type="match status" value="1"/>
</dbReference>
<feature type="region of interest" description="Disordered" evidence="3">
    <location>
        <begin position="609"/>
        <end position="735"/>
    </location>
</feature>
<gene>
    <name evidence="6" type="ORF">BD410DRAFT_895019</name>
</gene>
<keyword evidence="7" id="KW-1185">Reference proteome</keyword>
<reference evidence="6 7" key="1">
    <citation type="submission" date="2018-06" db="EMBL/GenBank/DDBJ databases">
        <title>A transcriptomic atlas of mushroom development highlights an independent origin of complex multicellularity.</title>
        <authorList>
            <consortium name="DOE Joint Genome Institute"/>
            <person name="Krizsan K."/>
            <person name="Almasi E."/>
            <person name="Merenyi Z."/>
            <person name="Sahu N."/>
            <person name="Viragh M."/>
            <person name="Koszo T."/>
            <person name="Mondo S."/>
            <person name="Kiss B."/>
            <person name="Balint B."/>
            <person name="Kues U."/>
            <person name="Barry K."/>
            <person name="Hegedus J.C."/>
            <person name="Henrissat B."/>
            <person name="Johnson J."/>
            <person name="Lipzen A."/>
            <person name="Ohm R."/>
            <person name="Nagy I."/>
            <person name="Pangilinan J."/>
            <person name="Yan J."/>
            <person name="Xiong Y."/>
            <person name="Grigoriev I.V."/>
            <person name="Hibbett D.S."/>
            <person name="Nagy L.G."/>
        </authorList>
    </citation>
    <scope>NUCLEOTIDE SEQUENCE [LARGE SCALE GENOMIC DNA]</scope>
    <source>
        <strain evidence="6 7">SZMC22713</strain>
    </source>
</reference>
<evidence type="ECO:0000256" key="1">
    <source>
        <dbReference type="ARBA" id="ARBA00022722"/>
    </source>
</evidence>
<dbReference type="Pfam" id="PF18380">
    <property type="entry name" value="GEN1_C"/>
    <property type="match status" value="1"/>
</dbReference>
<evidence type="ECO:0000259" key="4">
    <source>
        <dbReference type="SMART" id="SM00484"/>
    </source>
</evidence>
<protein>
    <recommendedName>
        <fullName evidence="8">XPG-I domain-containing protein</fullName>
    </recommendedName>
</protein>
<feature type="compositionally biased region" description="Low complexity" evidence="3">
    <location>
        <begin position="806"/>
        <end position="818"/>
    </location>
</feature>
<dbReference type="InterPro" id="IPR006086">
    <property type="entry name" value="XPG-I_dom"/>
</dbReference>
<evidence type="ECO:0000313" key="6">
    <source>
        <dbReference type="EMBL" id="TDL27126.1"/>
    </source>
</evidence>
<accession>A0A4Y7QID3</accession>
<evidence type="ECO:0008006" key="8">
    <source>
        <dbReference type="Google" id="ProtNLM"/>
    </source>
</evidence>
<evidence type="ECO:0000259" key="5">
    <source>
        <dbReference type="SMART" id="SM00485"/>
    </source>
</evidence>
<keyword evidence="2" id="KW-0378">Hydrolase</keyword>
<feature type="domain" description="XPG N-terminal" evidence="5">
    <location>
        <begin position="1"/>
        <end position="103"/>
    </location>
</feature>
<dbReference type="STRING" id="50990.A0A4Y7QID3"/>
<dbReference type="InterPro" id="IPR006085">
    <property type="entry name" value="XPG_DNA_repair_N"/>
</dbReference>
<dbReference type="PANTHER" id="PTHR11081">
    <property type="entry name" value="FLAP ENDONUCLEASE FAMILY MEMBER"/>
    <property type="match status" value="1"/>
</dbReference>
<feature type="region of interest" description="Disordered" evidence="3">
    <location>
        <begin position="387"/>
        <end position="422"/>
    </location>
</feature>
<dbReference type="InterPro" id="IPR041177">
    <property type="entry name" value="GEN1_C"/>
</dbReference>
<evidence type="ECO:0000256" key="2">
    <source>
        <dbReference type="ARBA" id="ARBA00022801"/>
    </source>
</evidence>
<feature type="compositionally biased region" description="Basic and acidic residues" evidence="3">
    <location>
        <begin position="903"/>
        <end position="916"/>
    </location>
</feature>
<feature type="region of interest" description="Disordered" evidence="3">
    <location>
        <begin position="750"/>
        <end position="937"/>
    </location>
</feature>
<dbReference type="AlphaFoldDB" id="A0A4Y7QID3"/>
<dbReference type="PRINTS" id="PR00853">
    <property type="entry name" value="XPGRADSUPER"/>
</dbReference>
<dbReference type="GO" id="GO:0017108">
    <property type="term" value="F:5'-flap endonuclease activity"/>
    <property type="evidence" value="ECO:0007669"/>
    <property type="project" value="TreeGrafter"/>
</dbReference>
<feature type="compositionally biased region" description="Basic residues" evidence="3">
    <location>
        <begin position="632"/>
        <end position="648"/>
    </location>
</feature>
<feature type="compositionally biased region" description="Polar residues" evidence="3">
    <location>
        <begin position="660"/>
        <end position="677"/>
    </location>
</feature>
<evidence type="ECO:0000313" key="7">
    <source>
        <dbReference type="Proteomes" id="UP000294933"/>
    </source>
</evidence>
<dbReference type="InterPro" id="IPR006084">
    <property type="entry name" value="XPG/Rad2"/>
</dbReference>
<dbReference type="SUPFAM" id="SSF47807">
    <property type="entry name" value="5' to 3' exonuclease, C-terminal subdomain"/>
    <property type="match status" value="1"/>
</dbReference>
<feature type="compositionally biased region" description="Low complexity" evidence="3">
    <location>
        <begin position="764"/>
        <end position="780"/>
    </location>
</feature>
<feature type="compositionally biased region" description="Basic residues" evidence="3">
    <location>
        <begin position="858"/>
        <end position="868"/>
    </location>
</feature>
<feature type="compositionally biased region" description="Low complexity" evidence="3">
    <location>
        <begin position="699"/>
        <end position="723"/>
    </location>
</feature>
<dbReference type="OrthoDB" id="2959108at2759"/>
<sequence length="1020" mass="109583">MGVPGLWDILRPAAEQRSLTHLAVTDGFLANPSGRRGLRIGIDASIWFFHAAYGKEGENPELRTLFFRCARLMSTPFLPLFVFDGPKRPKVKRGKRVGGKEHWLQTGMQQIISAFGFEYRMAPGEAEAELAYLNRIGVIDAIMSDDVDNFLFGAVKIIRNPSKTLTGNRGHPIKNAAGKEDGEHTDTFSASAISSHPSISLTTGGLILIGLLRGGDYHTEGLTGCGPLIAHGLARCGFGDTLVHAARTLSRERLELFLAKWREEVRAELRTNARGYLKSKRAKLAEGLGEAFPDVEVLMSYVRPVTSESQSEGEAAGGGGGGGGGEDVLTKYKWDREPDLGRIAEICEWKFEWGVRDIIIKRFRTVIWAPAVLRIMRHAVLDLDAKSSDGREDRGGGGSGQPATPRKKGKEGRLPPPGTPSAMITRYFSSMAIADHRRASSSSNVDEDNEEEERLIVKIHSKRAHASTDGLEEYRLEIAPAQLVRLAESGIKGTRQGTGIEGLLGSDEDDGACDEDDDDDDGDGDGGGKKKRGTKPPPDPESHLRVWMPACMVRAVEPAMVEAFEAGEEAKRAKKAGAAVRKAAKAAGGGVGGGGGGVEKVKVVKKKKVVQEEEEENGEENGEDFSDVFGMTKKKATKRPAKTVKSKSKPGSIVEEPNGEDNNTTQPKSGPSKQQAPTLAIVKVKDKYPFMDPSDSDSDSPVSKSESAPQMSSPSASIASVSPMKTPTKGVGRTASWEASPILSALSRLSANDASPSKGKAMAKAKQGLQPALALAPARAESQPKLRPFPMSFSDFEISDDEKKGQSSTTTTTTAQASNSKGIISGGKFGFTRGKKSRTRSSRTSDSDSASRESALKKSPRKSVKHTSPRSVRVDRREESEESEGEGSRPSSPSPLRLPQRAAYDRREESEEDLRRPVSPSPMRRKARPKATVATKAVPKLVPTANPGCTSIIDLSSDSDDGDLPKTTTIRPLELARMRAKAKAAPNGVSRAAGKTQNALRPANVNVNSLSLDSEVIDLT</sequence>
<dbReference type="CDD" id="cd09906">
    <property type="entry name" value="H3TH_YEN1"/>
    <property type="match status" value="1"/>
</dbReference>
<dbReference type="InterPro" id="IPR036279">
    <property type="entry name" value="5-3_exonuclease_C_sf"/>
</dbReference>
<feature type="region of interest" description="Disordered" evidence="3">
    <location>
        <begin position="494"/>
        <end position="545"/>
    </location>
</feature>
<name>A0A4Y7QID3_9AGAM</name>
<feature type="domain" description="XPG-I" evidence="4">
    <location>
        <begin position="113"/>
        <end position="190"/>
    </location>
</feature>
<feature type="compositionally biased region" description="Low complexity" evidence="3">
    <location>
        <begin position="888"/>
        <end position="899"/>
    </location>
</feature>
<dbReference type="SUPFAM" id="SSF88723">
    <property type="entry name" value="PIN domain-like"/>
    <property type="match status" value="1"/>
</dbReference>
<dbReference type="EMBL" id="ML170160">
    <property type="protein sequence ID" value="TDL27126.1"/>
    <property type="molecule type" value="Genomic_DNA"/>
</dbReference>
<organism evidence="6 7">
    <name type="scientific">Rickenella mellea</name>
    <dbReference type="NCBI Taxonomy" id="50990"/>
    <lineage>
        <taxon>Eukaryota</taxon>
        <taxon>Fungi</taxon>
        <taxon>Dikarya</taxon>
        <taxon>Basidiomycota</taxon>
        <taxon>Agaricomycotina</taxon>
        <taxon>Agaricomycetes</taxon>
        <taxon>Hymenochaetales</taxon>
        <taxon>Rickenellaceae</taxon>
        <taxon>Rickenella</taxon>
    </lineage>
</organism>
<dbReference type="InterPro" id="IPR029060">
    <property type="entry name" value="PIN-like_dom_sf"/>
</dbReference>
<dbReference type="GO" id="GO:0006281">
    <property type="term" value="P:DNA repair"/>
    <property type="evidence" value="ECO:0007669"/>
    <property type="project" value="UniProtKB-ARBA"/>
</dbReference>
<dbReference type="PANTHER" id="PTHR11081:SF75">
    <property type="entry name" value="ENDONUCLEASE, PUTATIVE (AFU_ORTHOLOGUE AFUA_3G13260)-RELATED"/>
    <property type="match status" value="1"/>
</dbReference>
<dbReference type="Pfam" id="PF00867">
    <property type="entry name" value="XPG_I"/>
    <property type="match status" value="1"/>
</dbReference>
<dbReference type="InterPro" id="IPR037316">
    <property type="entry name" value="Yen1_H3TH"/>
</dbReference>
<dbReference type="SMART" id="SM00485">
    <property type="entry name" value="XPGN"/>
    <property type="match status" value="1"/>
</dbReference>
<keyword evidence="1" id="KW-0540">Nuclease</keyword>
<dbReference type="SMART" id="SM00484">
    <property type="entry name" value="XPGI"/>
    <property type="match status" value="1"/>
</dbReference>
<proteinExistence type="predicted"/>